<dbReference type="Gene3D" id="1.10.10.10">
    <property type="entry name" value="Winged helix-like DNA-binding domain superfamily/Winged helix DNA-binding domain"/>
    <property type="match status" value="1"/>
</dbReference>
<organism evidence="7 8">
    <name type="scientific">Sedimenticola selenatireducens</name>
    <dbReference type="NCBI Taxonomy" id="191960"/>
    <lineage>
        <taxon>Bacteria</taxon>
        <taxon>Pseudomonadati</taxon>
        <taxon>Pseudomonadota</taxon>
        <taxon>Gammaproteobacteria</taxon>
        <taxon>Chromatiales</taxon>
        <taxon>Sedimenticolaceae</taxon>
        <taxon>Sedimenticola</taxon>
    </lineage>
</organism>
<dbReference type="InterPro" id="IPR015424">
    <property type="entry name" value="PyrdxlP-dep_Trfase"/>
</dbReference>
<protein>
    <submittedName>
        <fullName evidence="7">PLP-dependent aminotransferase family protein</fullName>
    </submittedName>
</protein>
<dbReference type="Pfam" id="PF00155">
    <property type="entry name" value="Aminotran_1_2"/>
    <property type="match status" value="1"/>
</dbReference>
<dbReference type="InterPro" id="IPR036388">
    <property type="entry name" value="WH-like_DNA-bd_sf"/>
</dbReference>
<sequence length="508" mass="56913">MTNQLPLTINKDDQSTLQNQLFNEIRRLILNGGLKPGIAMPATRELATQLNVSRNTTLLAYERLIAEGYLETKPAVGTFVTSHIPEASLLLDACPEQHKKQDISQQSRCLPRFSGTPHTVYKPKSEEIDIDFKVGRPDPRSFPVSRWRQLTIRQLQLAHDNLTEYNDPSGIFRLRKAIVDHLGPARGISVSPEQVLIVAGCQEALNIIARLFITEETEVVIECPAYQGAANVFESYGAKLNPIAVDIEGLTTAHLPKGEIKLAYLTPSHQYPLGYTLSLKRRLELLEWANQTGAYLIEDDYDSDFRHHGSPLTALKGLDHNDSVIYLGTFSKSIGASLRMGYMVLPEALIEPARTVKTLLNNGQPWLEQAVVAEFIRSGGFANHLRRIRHTYLNRRDCLIKTLQEQFEDVELTGLEGGMHLTWKLPDHFPAATKLESIAAHVGVGIYSLPKGDAYCSGNKEQHERMLMLGYSSLTEQQIKEGIIRIARALEKTEHPTALTQKHYLELA</sequence>
<dbReference type="CDD" id="cd00609">
    <property type="entry name" value="AAT_like"/>
    <property type="match status" value="1"/>
</dbReference>
<dbReference type="SUPFAM" id="SSF53383">
    <property type="entry name" value="PLP-dependent transferases"/>
    <property type="match status" value="1"/>
</dbReference>
<dbReference type="InterPro" id="IPR015421">
    <property type="entry name" value="PyrdxlP-dep_Trfase_major"/>
</dbReference>
<dbReference type="OrthoDB" id="9808770at2"/>
<comment type="similarity">
    <text evidence="1">In the C-terminal section; belongs to the class-I pyridoxal-phosphate-dependent aminotransferase family.</text>
</comment>
<evidence type="ECO:0000256" key="5">
    <source>
        <dbReference type="ARBA" id="ARBA00023163"/>
    </source>
</evidence>
<reference evidence="7 8" key="1">
    <citation type="submission" date="2019-07" db="EMBL/GenBank/DDBJ databases">
        <title>The pathways for chlorine oxyanion respiration interact through the shared metabolite chlorate.</title>
        <authorList>
            <person name="Barnum T.P."/>
            <person name="Cheng Y."/>
            <person name="Hill K.A."/>
            <person name="Lucas L.N."/>
            <person name="Carlson H.K."/>
            <person name="Coates J.D."/>
        </authorList>
    </citation>
    <scope>NUCLEOTIDE SEQUENCE [LARGE SCALE GENOMIC DNA]</scope>
    <source>
        <strain evidence="7 8">BK-1</strain>
    </source>
</reference>
<dbReference type="GO" id="GO:0003677">
    <property type="term" value="F:DNA binding"/>
    <property type="evidence" value="ECO:0007669"/>
    <property type="project" value="UniProtKB-KW"/>
</dbReference>
<dbReference type="PANTHER" id="PTHR46577">
    <property type="entry name" value="HTH-TYPE TRANSCRIPTIONAL REGULATORY PROTEIN GABR"/>
    <property type="match status" value="1"/>
</dbReference>
<dbReference type="RefSeq" id="WP_144359878.1">
    <property type="nucleotide sequence ID" value="NZ_VMNH01000023.1"/>
</dbReference>
<dbReference type="InterPro" id="IPR036390">
    <property type="entry name" value="WH_DNA-bd_sf"/>
</dbReference>
<dbReference type="Gene3D" id="3.40.640.10">
    <property type="entry name" value="Type I PLP-dependent aspartate aminotransferase-like (Major domain)"/>
    <property type="match status" value="1"/>
</dbReference>
<dbReference type="InterPro" id="IPR004839">
    <property type="entry name" value="Aminotransferase_I/II_large"/>
</dbReference>
<dbReference type="PROSITE" id="PS50949">
    <property type="entry name" value="HTH_GNTR"/>
    <property type="match status" value="1"/>
</dbReference>
<dbReference type="GO" id="GO:0030170">
    <property type="term" value="F:pyridoxal phosphate binding"/>
    <property type="evidence" value="ECO:0007669"/>
    <property type="project" value="InterPro"/>
</dbReference>
<keyword evidence="2" id="KW-0663">Pyridoxal phosphate</keyword>
<accession>A0A558DX54</accession>
<dbReference type="GO" id="GO:0008483">
    <property type="term" value="F:transaminase activity"/>
    <property type="evidence" value="ECO:0007669"/>
    <property type="project" value="UniProtKB-KW"/>
</dbReference>
<keyword evidence="7" id="KW-0032">Aminotransferase</keyword>
<dbReference type="PANTHER" id="PTHR46577:SF1">
    <property type="entry name" value="HTH-TYPE TRANSCRIPTIONAL REGULATORY PROTEIN GABR"/>
    <property type="match status" value="1"/>
</dbReference>
<evidence type="ECO:0000313" key="7">
    <source>
        <dbReference type="EMBL" id="TVO70741.1"/>
    </source>
</evidence>
<dbReference type="Pfam" id="PF00392">
    <property type="entry name" value="GntR"/>
    <property type="match status" value="1"/>
</dbReference>
<dbReference type="InterPro" id="IPR051446">
    <property type="entry name" value="HTH_trans_reg/aminotransferase"/>
</dbReference>
<dbReference type="SMART" id="SM00345">
    <property type="entry name" value="HTH_GNTR"/>
    <property type="match status" value="1"/>
</dbReference>
<keyword evidence="3" id="KW-0805">Transcription regulation</keyword>
<evidence type="ECO:0000313" key="8">
    <source>
        <dbReference type="Proteomes" id="UP000316649"/>
    </source>
</evidence>
<gene>
    <name evidence="7" type="ORF">FHP88_14850</name>
</gene>
<name>A0A558DX54_9GAMM</name>
<keyword evidence="7" id="KW-0808">Transferase</keyword>
<keyword evidence="5" id="KW-0804">Transcription</keyword>
<evidence type="ECO:0000256" key="2">
    <source>
        <dbReference type="ARBA" id="ARBA00022898"/>
    </source>
</evidence>
<dbReference type="InterPro" id="IPR000524">
    <property type="entry name" value="Tscrpt_reg_HTH_GntR"/>
</dbReference>
<dbReference type="SUPFAM" id="SSF46785">
    <property type="entry name" value="Winged helix' DNA-binding domain"/>
    <property type="match status" value="1"/>
</dbReference>
<keyword evidence="4" id="KW-0238">DNA-binding</keyword>
<evidence type="ECO:0000259" key="6">
    <source>
        <dbReference type="PROSITE" id="PS50949"/>
    </source>
</evidence>
<evidence type="ECO:0000256" key="1">
    <source>
        <dbReference type="ARBA" id="ARBA00005384"/>
    </source>
</evidence>
<dbReference type="Proteomes" id="UP000316649">
    <property type="component" value="Unassembled WGS sequence"/>
</dbReference>
<evidence type="ECO:0000256" key="3">
    <source>
        <dbReference type="ARBA" id="ARBA00023015"/>
    </source>
</evidence>
<feature type="domain" description="HTH gntR-type" evidence="6">
    <location>
        <begin position="15"/>
        <end position="83"/>
    </location>
</feature>
<comment type="caution">
    <text evidence="7">The sequence shown here is derived from an EMBL/GenBank/DDBJ whole genome shotgun (WGS) entry which is preliminary data.</text>
</comment>
<dbReference type="PRINTS" id="PR00035">
    <property type="entry name" value="HTHGNTR"/>
</dbReference>
<dbReference type="AlphaFoldDB" id="A0A558DX54"/>
<evidence type="ECO:0000256" key="4">
    <source>
        <dbReference type="ARBA" id="ARBA00023125"/>
    </source>
</evidence>
<dbReference type="CDD" id="cd07377">
    <property type="entry name" value="WHTH_GntR"/>
    <property type="match status" value="1"/>
</dbReference>
<dbReference type="EMBL" id="VMNH01000023">
    <property type="protein sequence ID" value="TVO70741.1"/>
    <property type="molecule type" value="Genomic_DNA"/>
</dbReference>
<proteinExistence type="inferred from homology"/>
<keyword evidence="8" id="KW-1185">Reference proteome</keyword>
<dbReference type="GO" id="GO:0003700">
    <property type="term" value="F:DNA-binding transcription factor activity"/>
    <property type="evidence" value="ECO:0007669"/>
    <property type="project" value="InterPro"/>
</dbReference>